<dbReference type="OrthoDB" id="9806869at2"/>
<dbReference type="EMBL" id="SHKN01000001">
    <property type="protein sequence ID" value="RZT96503.1"/>
    <property type="molecule type" value="Genomic_DNA"/>
</dbReference>
<dbReference type="NCBIfam" id="TIGR04256">
    <property type="entry name" value="GxxExxY"/>
    <property type="match status" value="1"/>
</dbReference>
<sequence length="127" mass="14708">MVDLLFKDESYAIIGACMKVHSSLGPGFLKSVYSEVLCKGFEKRKIPFVKEKKLALFYEGEQLKKYFKADFICFESIIVEIKSKSILMKIDEQQTINYLNATESQLGLLVNFGEKSLKYKRFVNSRR</sequence>
<evidence type="ECO:0000313" key="2">
    <source>
        <dbReference type="Proteomes" id="UP000293562"/>
    </source>
</evidence>
<name>A0A4Q7VJX9_9BACT</name>
<evidence type="ECO:0000313" key="1">
    <source>
        <dbReference type="EMBL" id="RZT96503.1"/>
    </source>
</evidence>
<dbReference type="Proteomes" id="UP000293562">
    <property type="component" value="Unassembled WGS sequence"/>
</dbReference>
<protein>
    <submittedName>
        <fullName evidence="1">GxxExxY protein</fullName>
    </submittedName>
</protein>
<reference evidence="1 2" key="1">
    <citation type="submission" date="2019-02" db="EMBL/GenBank/DDBJ databases">
        <title>Genomic Encyclopedia of Type Strains, Phase IV (KMG-IV): sequencing the most valuable type-strain genomes for metagenomic binning, comparative biology and taxonomic classification.</title>
        <authorList>
            <person name="Goeker M."/>
        </authorList>
    </citation>
    <scope>NUCLEOTIDE SEQUENCE [LARGE SCALE GENOMIC DNA]</scope>
    <source>
        <strain evidence="1 2">DSM 28825</strain>
    </source>
</reference>
<comment type="caution">
    <text evidence="1">The sequence shown here is derived from an EMBL/GenBank/DDBJ whole genome shotgun (WGS) entry which is preliminary data.</text>
</comment>
<dbReference type="AlphaFoldDB" id="A0A4Q7VJX9"/>
<proteinExistence type="predicted"/>
<dbReference type="InterPro" id="IPR026350">
    <property type="entry name" value="GxxExxY"/>
</dbReference>
<organism evidence="1 2">
    <name type="scientific">Ancylomarina subtilis</name>
    <dbReference type="NCBI Taxonomy" id="1639035"/>
    <lineage>
        <taxon>Bacteria</taxon>
        <taxon>Pseudomonadati</taxon>
        <taxon>Bacteroidota</taxon>
        <taxon>Bacteroidia</taxon>
        <taxon>Marinilabiliales</taxon>
        <taxon>Marinifilaceae</taxon>
        <taxon>Ancylomarina</taxon>
    </lineage>
</organism>
<keyword evidence="2" id="KW-1185">Reference proteome</keyword>
<gene>
    <name evidence="1" type="ORF">EV201_1141</name>
</gene>
<dbReference type="Pfam" id="PF13366">
    <property type="entry name" value="PDDEXK_3"/>
    <property type="match status" value="1"/>
</dbReference>
<accession>A0A4Q7VJX9</accession>